<evidence type="ECO:0000313" key="3">
    <source>
        <dbReference type="Proteomes" id="UP001501468"/>
    </source>
</evidence>
<protein>
    <submittedName>
        <fullName evidence="2">Uncharacterized protein</fullName>
    </submittedName>
</protein>
<gene>
    <name evidence="2" type="ORF">GCM10022399_26790</name>
</gene>
<dbReference type="Proteomes" id="UP001501468">
    <property type="component" value="Unassembled WGS sequence"/>
</dbReference>
<feature type="transmembrane region" description="Helical" evidence="1">
    <location>
        <begin position="370"/>
        <end position="388"/>
    </location>
</feature>
<keyword evidence="3" id="KW-1185">Reference proteome</keyword>
<sequence>MDARARARRVVPFALDAWVGVLTVVLLWPLLTGSGHPLARDLVFTPHQPFRAAWLGLGSTPARAVPLDALVSAADVVVGGAFLARLSLAAILLLAGGAAHRLLRDAHPAARVATAGLAVWNPFVVERLALGQWALLAAYAACFVVVACSVRLRRVAGGSPRERGRVAAGLLVALAVAAITPTGAVVAAGVAVVLAWARGTRLLALFVAVVVQLPWLVPSLLGATGSTGDPAAVDAFAARAERFGGAVWSLLGLGGIWDAGSVPPSRAGVLGHLGSVLVLLVVVGGWPHLRRLLPDTAPRLAIVAAVGLGLAAVATVPAGAAGVRWLVEGVPGAGLLRDGQKWLMPAVVLVVLAFGALADGATTAVRRRSPGLVGTLATVLVLLPLAILPDATRVVWPTVSPVTYPADFTQVARLVDGSEGSLVSLPWAPYRVYPWGSPSAVFDPASRWFDADVDMSDQLTVGTTRLVGESPRSASVGAALARVDTSQGSAAASDELRQLGVRWLLVQTDAGARPTLPAGYVERFRGPHLELYESANPIVPVARSGKTQVILVVGTDLLVSMFVLTAMVVATRARFTRRRELLAGMLPRTQRGS</sequence>
<name>A0ABP7DQ77_9MICO</name>
<dbReference type="EMBL" id="BAABDC010000004">
    <property type="protein sequence ID" value="GAA3708659.1"/>
    <property type="molecule type" value="Genomic_DNA"/>
</dbReference>
<feature type="transmembrane region" description="Helical" evidence="1">
    <location>
        <begin position="131"/>
        <end position="150"/>
    </location>
</feature>
<accession>A0ABP7DQ77</accession>
<feature type="transmembrane region" description="Helical" evidence="1">
    <location>
        <begin position="12"/>
        <end position="31"/>
    </location>
</feature>
<organism evidence="2 3">
    <name type="scientific">Terrabacter ginsenosidimutans</name>
    <dbReference type="NCBI Taxonomy" id="490575"/>
    <lineage>
        <taxon>Bacteria</taxon>
        <taxon>Bacillati</taxon>
        <taxon>Actinomycetota</taxon>
        <taxon>Actinomycetes</taxon>
        <taxon>Micrococcales</taxon>
        <taxon>Intrasporangiaceae</taxon>
        <taxon>Terrabacter</taxon>
    </lineage>
</organism>
<feature type="transmembrane region" description="Helical" evidence="1">
    <location>
        <begin position="301"/>
        <end position="322"/>
    </location>
</feature>
<reference evidence="3" key="1">
    <citation type="journal article" date="2019" name="Int. J. Syst. Evol. Microbiol.">
        <title>The Global Catalogue of Microorganisms (GCM) 10K type strain sequencing project: providing services to taxonomists for standard genome sequencing and annotation.</title>
        <authorList>
            <consortium name="The Broad Institute Genomics Platform"/>
            <consortium name="The Broad Institute Genome Sequencing Center for Infectious Disease"/>
            <person name="Wu L."/>
            <person name="Ma J."/>
        </authorList>
    </citation>
    <scope>NUCLEOTIDE SEQUENCE [LARGE SCALE GENOMIC DNA]</scope>
    <source>
        <strain evidence="3">JCM 17125</strain>
    </source>
</reference>
<dbReference type="RefSeq" id="WP_344947270.1">
    <property type="nucleotide sequence ID" value="NZ_BAABDC010000004.1"/>
</dbReference>
<keyword evidence="1" id="KW-0472">Membrane</keyword>
<comment type="caution">
    <text evidence="2">The sequence shown here is derived from an EMBL/GenBank/DDBJ whole genome shotgun (WGS) entry which is preliminary data.</text>
</comment>
<evidence type="ECO:0000256" key="1">
    <source>
        <dbReference type="SAM" id="Phobius"/>
    </source>
</evidence>
<feature type="transmembrane region" description="Helical" evidence="1">
    <location>
        <begin position="549"/>
        <end position="570"/>
    </location>
</feature>
<feature type="transmembrane region" description="Helical" evidence="1">
    <location>
        <begin position="342"/>
        <end position="358"/>
    </location>
</feature>
<feature type="transmembrane region" description="Helical" evidence="1">
    <location>
        <begin position="76"/>
        <end position="96"/>
    </location>
</feature>
<proteinExistence type="predicted"/>
<keyword evidence="1" id="KW-0812">Transmembrane</keyword>
<feature type="transmembrane region" description="Helical" evidence="1">
    <location>
        <begin position="269"/>
        <end position="289"/>
    </location>
</feature>
<feature type="transmembrane region" description="Helical" evidence="1">
    <location>
        <begin position="236"/>
        <end position="257"/>
    </location>
</feature>
<evidence type="ECO:0000313" key="2">
    <source>
        <dbReference type="EMBL" id="GAA3708659.1"/>
    </source>
</evidence>
<keyword evidence="1" id="KW-1133">Transmembrane helix</keyword>
<feature type="transmembrane region" description="Helical" evidence="1">
    <location>
        <begin position="202"/>
        <end position="224"/>
    </location>
</feature>
<feature type="transmembrane region" description="Helical" evidence="1">
    <location>
        <begin position="170"/>
        <end position="196"/>
    </location>
</feature>